<dbReference type="AlphaFoldDB" id="A0A6J1LXM3"/>
<sequence length="596" mass="67854">MQRSSSRSIDDESLFVPPSKCRCEKCPLHHISKPVQSERDRIFSNKQSVLKAIENSIDDVTSDLEQLVMFQSVSVEPSMLLESCKAIEWISSRLAELKFKTYEYPIPDNPANCFVDPHQKVVFAKYFSSPTKKTLLIYGHLDVLPVKADCWLSDPFRLVVKDNMFYGRGVTSGKGMLVGWLQAIECWLKIHGDLPLNIKFIVDMLHEVGSTGLQDYITSRSEFFLDVDYMVFDVNSWLNNAQPVVACSLAGWAYFGIEVRGANKNLESGLASGLVFEPMVDLCHFMNNLVNAEHEIQIPGIESNVKRLTTPEWHLLESAEFRTYEYREDLFVRRLRYEDNKVELLQNRWCKPTLSMHGVEGADVHPGCRQILPMKVMGKFSIKLVPDQELSQVIDSVKDFLLSLKAEQNVNTLLNVHLLDGIDPCSWAQDSKLMKVVCRALESVYESEPITTSAIPICLPIANVLQKLINKPVILMPYSRRTDKHHNENERIESLSVMRHAKACSTLFVELSSLRSKCKCNIIQQYCNLRGVQEILDAGRISVDKNEGANRWKFLNKLRNAESDSPKSKSRNSFKKFLSSTFGCAKKPKKRSTKSK</sequence>
<dbReference type="PANTHER" id="PTHR43270:SF4">
    <property type="entry name" value="CARNOSINE DIPEPTIDASE 2, ISOFORM A"/>
    <property type="match status" value="1"/>
</dbReference>
<keyword evidence="4" id="KW-1185">Reference proteome</keyword>
<dbReference type="Pfam" id="PF01546">
    <property type="entry name" value="Peptidase_M20"/>
    <property type="match status" value="1"/>
</dbReference>
<dbReference type="KEGG" id="dhe:111599124"/>
<keyword evidence="2" id="KW-0479">Metal-binding</keyword>
<evidence type="ECO:0000256" key="3">
    <source>
        <dbReference type="ARBA" id="ARBA00022801"/>
    </source>
</evidence>
<dbReference type="Gene3D" id="3.40.630.10">
    <property type="entry name" value="Zn peptidases"/>
    <property type="match status" value="1"/>
</dbReference>
<evidence type="ECO:0000256" key="2">
    <source>
        <dbReference type="ARBA" id="ARBA00022723"/>
    </source>
</evidence>
<dbReference type="PANTHER" id="PTHR43270">
    <property type="entry name" value="BETA-ALA-HIS DIPEPTIDASE"/>
    <property type="match status" value="1"/>
</dbReference>
<evidence type="ECO:0000313" key="5">
    <source>
        <dbReference type="RefSeq" id="XP_023170454.2"/>
    </source>
</evidence>
<proteinExistence type="predicted"/>
<dbReference type="SUPFAM" id="SSF53187">
    <property type="entry name" value="Zn-dependent exopeptidases"/>
    <property type="match status" value="1"/>
</dbReference>
<keyword evidence="1" id="KW-0645">Protease</keyword>
<keyword evidence="3" id="KW-0378">Hydrolase</keyword>
<dbReference type="Proteomes" id="UP000504633">
    <property type="component" value="Unplaced"/>
</dbReference>
<dbReference type="RefSeq" id="XP_023170454.2">
    <property type="nucleotide sequence ID" value="XM_023314686.2"/>
</dbReference>
<gene>
    <name evidence="5" type="primary">LOC111599124</name>
</gene>
<reference evidence="5" key="1">
    <citation type="submission" date="2025-08" db="UniProtKB">
        <authorList>
            <consortium name="RefSeq"/>
        </authorList>
    </citation>
    <scope>IDENTIFICATION</scope>
    <source>
        <strain evidence="5">15085-1641.00</strain>
        <tissue evidence="5">Whole body</tissue>
    </source>
</reference>
<dbReference type="GO" id="GO:0008233">
    <property type="term" value="F:peptidase activity"/>
    <property type="evidence" value="ECO:0007669"/>
    <property type="project" value="UniProtKB-KW"/>
</dbReference>
<dbReference type="OrthoDB" id="7832001at2759"/>
<dbReference type="GeneID" id="111599124"/>
<protein>
    <submittedName>
        <fullName evidence="5">Cytosolic non-specific dipeptidase-like</fullName>
    </submittedName>
</protein>
<dbReference type="InterPro" id="IPR002933">
    <property type="entry name" value="Peptidase_M20"/>
</dbReference>
<dbReference type="OMA" id="CSLTGWA"/>
<dbReference type="GO" id="GO:0006508">
    <property type="term" value="P:proteolysis"/>
    <property type="evidence" value="ECO:0007669"/>
    <property type="project" value="UniProtKB-KW"/>
</dbReference>
<evidence type="ECO:0000256" key="1">
    <source>
        <dbReference type="ARBA" id="ARBA00022670"/>
    </source>
</evidence>
<evidence type="ECO:0000313" key="4">
    <source>
        <dbReference type="Proteomes" id="UP000504633"/>
    </source>
</evidence>
<dbReference type="Gene3D" id="3.30.70.360">
    <property type="match status" value="1"/>
</dbReference>
<name>A0A6J1LXM3_DROHY</name>
<dbReference type="GO" id="GO:0046872">
    <property type="term" value="F:metal ion binding"/>
    <property type="evidence" value="ECO:0007669"/>
    <property type="project" value="UniProtKB-KW"/>
</dbReference>
<dbReference type="InterPro" id="IPR051458">
    <property type="entry name" value="Cyt/Met_Dipeptidase"/>
</dbReference>
<organism evidence="4 5">
    <name type="scientific">Drosophila hydei</name>
    <name type="common">Fruit fly</name>
    <dbReference type="NCBI Taxonomy" id="7224"/>
    <lineage>
        <taxon>Eukaryota</taxon>
        <taxon>Metazoa</taxon>
        <taxon>Ecdysozoa</taxon>
        <taxon>Arthropoda</taxon>
        <taxon>Hexapoda</taxon>
        <taxon>Insecta</taxon>
        <taxon>Pterygota</taxon>
        <taxon>Neoptera</taxon>
        <taxon>Endopterygota</taxon>
        <taxon>Diptera</taxon>
        <taxon>Brachycera</taxon>
        <taxon>Muscomorpha</taxon>
        <taxon>Ephydroidea</taxon>
        <taxon>Drosophilidae</taxon>
        <taxon>Drosophila</taxon>
    </lineage>
</organism>
<accession>A0A6J1LXM3</accession>